<evidence type="ECO:0000313" key="1">
    <source>
        <dbReference type="EMBL" id="CAB4618568.1"/>
    </source>
</evidence>
<dbReference type="AlphaFoldDB" id="A0A6J6ICK4"/>
<sequence>MSSVVFPVTGSLEYPLDKKIAIALSRSRSADTVAMSILGTITSRVMVSENSSTDSIRSCSYSSASVESLDFLPKSLVSAAIRSEIFI</sequence>
<reference evidence="1" key="1">
    <citation type="submission" date="2020-05" db="EMBL/GenBank/DDBJ databases">
        <authorList>
            <person name="Chiriac C."/>
            <person name="Salcher M."/>
            <person name="Ghai R."/>
            <person name="Kavagutti S V."/>
        </authorList>
    </citation>
    <scope>NUCLEOTIDE SEQUENCE</scope>
</reference>
<proteinExistence type="predicted"/>
<organism evidence="1">
    <name type="scientific">freshwater metagenome</name>
    <dbReference type="NCBI Taxonomy" id="449393"/>
    <lineage>
        <taxon>unclassified sequences</taxon>
        <taxon>metagenomes</taxon>
        <taxon>ecological metagenomes</taxon>
    </lineage>
</organism>
<accession>A0A6J6ICK4</accession>
<protein>
    <submittedName>
        <fullName evidence="1">Unannotated protein</fullName>
    </submittedName>
</protein>
<gene>
    <name evidence="1" type="ORF">UFOPK1931_00349</name>
</gene>
<name>A0A6J6ICK4_9ZZZZ</name>
<dbReference type="EMBL" id="CAEZVE010000042">
    <property type="protein sequence ID" value="CAB4618568.1"/>
    <property type="molecule type" value="Genomic_DNA"/>
</dbReference>